<evidence type="ECO:0000313" key="7">
    <source>
        <dbReference type="Proteomes" id="UP001216907"/>
    </source>
</evidence>
<feature type="region of interest" description="Disordered" evidence="4">
    <location>
        <begin position="448"/>
        <end position="470"/>
    </location>
</feature>
<dbReference type="PANTHER" id="PTHR43873:SF2">
    <property type="entry name" value="COBYRIC ACID SYNTHASE"/>
    <property type="match status" value="1"/>
</dbReference>
<evidence type="ECO:0000313" key="6">
    <source>
        <dbReference type="EMBL" id="MDG3008007.1"/>
    </source>
</evidence>
<comment type="pathway">
    <text evidence="1">Cofactor biosynthesis; adenosylcobalamin biosynthesis.</text>
</comment>
<evidence type="ECO:0000256" key="1">
    <source>
        <dbReference type="ARBA" id="ARBA00004953"/>
    </source>
</evidence>
<evidence type="ECO:0000256" key="3">
    <source>
        <dbReference type="ARBA" id="ARBA00022962"/>
    </source>
</evidence>
<organism evidence="6 7">
    <name type="scientific">Paludisphaera mucosa</name>
    <dbReference type="NCBI Taxonomy" id="3030827"/>
    <lineage>
        <taxon>Bacteria</taxon>
        <taxon>Pseudomonadati</taxon>
        <taxon>Planctomycetota</taxon>
        <taxon>Planctomycetia</taxon>
        <taxon>Isosphaerales</taxon>
        <taxon>Isosphaeraceae</taxon>
        <taxon>Paludisphaera</taxon>
    </lineage>
</organism>
<dbReference type="Proteomes" id="UP001216907">
    <property type="component" value="Unassembled WGS sequence"/>
</dbReference>
<sequence length="470" mass="50079">MTTPVPRIALATSTSGPDPSIAGLALIAGLTARRWRVQHFRTRACPTATEVVAHATGMPGRHLDTWLMPPDVCRTLLAEGVRTADLGVVEGRLDSPGVLCEAGLEPAPGDLGPLVHILDLPVVSVVPAAGFRDGTFHLPDLPRDAAAVILDGLESPDDLDRLRRLIRLTSGLPVVGAVDLLPGARREIEAAPPGAFPREAVDALAASFLRHADLKAIETLATSRSYPEYVERPGRRRPVGSSGFRVAYARDAAFGCYFPDTFEALAALGAQLVEFSPLNDGALPDGVDLVMIGCGLADVYAGQLASNVSMLASLRQHVCRGQRIYTEGGGSAYLGRSIIVDGERIPGAGILPVEAERAAVPRPPEPVVRTLSRDSWLGPRGSKVRGYRSGRWNLKFSPTPFECPSCYGRLSGDGDFYFRHHAVGSFVHLHLAALPEVVSAFAGPHHPSLRRPTTIALPDETREDEAGPDA</sequence>
<dbReference type="PANTHER" id="PTHR43873">
    <property type="entry name" value="COBYRINATE A,C-DIAMIDE SYNTHASE"/>
    <property type="match status" value="1"/>
</dbReference>
<accession>A0ABT6FKA4</accession>
<dbReference type="RefSeq" id="WP_277864275.1">
    <property type="nucleotide sequence ID" value="NZ_JARRAG010000002.1"/>
</dbReference>
<dbReference type="InterPro" id="IPR004484">
    <property type="entry name" value="CbiA/CobB_synth"/>
</dbReference>
<keyword evidence="2" id="KW-0169">Cobalamin biosynthesis</keyword>
<reference evidence="6 7" key="1">
    <citation type="submission" date="2023-03" db="EMBL/GenBank/DDBJ databases">
        <title>Paludisphaera mucosa sp. nov. a novel planctomycete from northern fen.</title>
        <authorList>
            <person name="Ivanova A."/>
        </authorList>
    </citation>
    <scope>NUCLEOTIDE SEQUENCE [LARGE SCALE GENOMIC DNA]</scope>
    <source>
        <strain evidence="6 7">Pla2</strain>
    </source>
</reference>
<evidence type="ECO:0000259" key="5">
    <source>
        <dbReference type="Pfam" id="PF07685"/>
    </source>
</evidence>
<dbReference type="InterPro" id="IPR029062">
    <property type="entry name" value="Class_I_gatase-like"/>
</dbReference>
<evidence type="ECO:0000256" key="2">
    <source>
        <dbReference type="ARBA" id="ARBA00022573"/>
    </source>
</evidence>
<feature type="compositionally biased region" description="Acidic residues" evidence="4">
    <location>
        <begin position="461"/>
        <end position="470"/>
    </location>
</feature>
<dbReference type="EMBL" id="JARRAG010000002">
    <property type="protein sequence ID" value="MDG3008007.1"/>
    <property type="molecule type" value="Genomic_DNA"/>
</dbReference>
<dbReference type="Pfam" id="PF07685">
    <property type="entry name" value="GATase_3"/>
    <property type="match status" value="1"/>
</dbReference>
<gene>
    <name evidence="6" type="ORF">PZE19_29940</name>
</gene>
<name>A0ABT6FKA4_9BACT</name>
<keyword evidence="3" id="KW-0315">Glutamine amidotransferase</keyword>
<comment type="caution">
    <text evidence="6">The sequence shown here is derived from an EMBL/GenBank/DDBJ whole genome shotgun (WGS) entry which is preliminary data.</text>
</comment>
<dbReference type="InterPro" id="IPR011698">
    <property type="entry name" value="GATase_3"/>
</dbReference>
<evidence type="ECO:0000256" key="4">
    <source>
        <dbReference type="SAM" id="MobiDB-lite"/>
    </source>
</evidence>
<dbReference type="PROSITE" id="PS51274">
    <property type="entry name" value="GATASE_COBBQ"/>
    <property type="match status" value="1"/>
</dbReference>
<feature type="domain" description="CobB/CobQ-like glutamine amidotransferase" evidence="5">
    <location>
        <begin position="245"/>
        <end position="432"/>
    </location>
</feature>
<proteinExistence type="predicted"/>
<protein>
    <submittedName>
        <fullName evidence="6">Cobyrinic acid a,c-diamide synthase</fullName>
    </submittedName>
</protein>
<keyword evidence="7" id="KW-1185">Reference proteome</keyword>
<dbReference type="SUPFAM" id="SSF52317">
    <property type="entry name" value="Class I glutamine amidotransferase-like"/>
    <property type="match status" value="1"/>
</dbReference>